<evidence type="ECO:0000256" key="1">
    <source>
        <dbReference type="SAM" id="Phobius"/>
    </source>
</evidence>
<gene>
    <name evidence="3" type="ORF">A2125_00530</name>
</gene>
<feature type="transmembrane region" description="Helical" evidence="1">
    <location>
        <begin position="56"/>
        <end position="79"/>
    </location>
</feature>
<dbReference type="Pfam" id="PF13354">
    <property type="entry name" value="Beta-lactamase2"/>
    <property type="match status" value="1"/>
</dbReference>
<dbReference type="GO" id="GO:0008800">
    <property type="term" value="F:beta-lactamase activity"/>
    <property type="evidence" value="ECO:0007669"/>
    <property type="project" value="InterPro"/>
</dbReference>
<dbReference type="Proteomes" id="UP000178812">
    <property type="component" value="Unassembled WGS sequence"/>
</dbReference>
<proteinExistence type="predicted"/>
<name>A0A1F7WTG2_9BACT</name>
<dbReference type="SUPFAM" id="SSF56601">
    <property type="entry name" value="beta-lactamase/transpeptidase-like"/>
    <property type="match status" value="1"/>
</dbReference>
<keyword evidence="1" id="KW-0812">Transmembrane</keyword>
<keyword evidence="1" id="KW-1133">Transmembrane helix</keyword>
<dbReference type="InterPro" id="IPR012338">
    <property type="entry name" value="Beta-lactam/transpept-like"/>
</dbReference>
<keyword evidence="1" id="KW-0472">Membrane</keyword>
<sequence length="350" mass="39976">MRLFGRKDEEDEKYSRKKVFEKKELTEKEKFFKEKFPRRRTGKKGEIKTWTRRERYFVLGVFLTTVATSAVLGMSARAWKLPNLPRFSFPKILSEETIIIEGNPKDLREVEIVRKFDEMTKSLSGVYGFFVIRLSDGSYFGVNERETFEAASFNKLPVMLAMYKSAEGGSINLSSTYVLKEEDKTAGSGSLSGKPAGTKVTYGEIVKLMGKESDNTAFNIAKKIMGDEKILKVMRGVNLPESLLLENETTAYDIGFFWKSLWEEQHMSRETKDALLGFMTDTIYEGWISRDIPAPVAHKYGSLTHVRNDGGVVMSQKPYILVMMSKGIVEKEADEVIPEFSRIVYDLEEK</sequence>
<dbReference type="AlphaFoldDB" id="A0A1F7WTG2"/>
<dbReference type="PANTHER" id="PTHR35333:SF3">
    <property type="entry name" value="BETA-LACTAMASE-TYPE TRANSPEPTIDASE FOLD CONTAINING PROTEIN"/>
    <property type="match status" value="1"/>
</dbReference>
<dbReference type="InterPro" id="IPR045155">
    <property type="entry name" value="Beta-lactam_cat"/>
</dbReference>
<dbReference type="Gene3D" id="3.40.710.10">
    <property type="entry name" value="DD-peptidase/beta-lactamase superfamily"/>
    <property type="match status" value="1"/>
</dbReference>
<evidence type="ECO:0000313" key="4">
    <source>
        <dbReference type="Proteomes" id="UP000178812"/>
    </source>
</evidence>
<dbReference type="InterPro" id="IPR000871">
    <property type="entry name" value="Beta-lactam_class-A"/>
</dbReference>
<dbReference type="PANTHER" id="PTHR35333">
    <property type="entry name" value="BETA-LACTAMASE"/>
    <property type="match status" value="1"/>
</dbReference>
<accession>A0A1F7WTG2</accession>
<comment type="caution">
    <text evidence="3">The sequence shown here is derived from an EMBL/GenBank/DDBJ whole genome shotgun (WGS) entry which is preliminary data.</text>
</comment>
<evidence type="ECO:0000259" key="2">
    <source>
        <dbReference type="Pfam" id="PF13354"/>
    </source>
</evidence>
<evidence type="ECO:0000313" key="3">
    <source>
        <dbReference type="EMBL" id="OGM06084.1"/>
    </source>
</evidence>
<protein>
    <recommendedName>
        <fullName evidence="2">Beta-lactamase class A catalytic domain-containing protein</fullName>
    </recommendedName>
</protein>
<dbReference type="GO" id="GO:0030655">
    <property type="term" value="P:beta-lactam antibiotic catabolic process"/>
    <property type="evidence" value="ECO:0007669"/>
    <property type="project" value="InterPro"/>
</dbReference>
<feature type="domain" description="Beta-lactamase class A catalytic" evidence="2">
    <location>
        <begin position="128"/>
        <end position="324"/>
    </location>
</feature>
<reference evidence="3 4" key="1">
    <citation type="journal article" date="2016" name="Nat. Commun.">
        <title>Thousands of microbial genomes shed light on interconnected biogeochemical processes in an aquifer system.</title>
        <authorList>
            <person name="Anantharaman K."/>
            <person name="Brown C.T."/>
            <person name="Hug L.A."/>
            <person name="Sharon I."/>
            <person name="Castelle C.J."/>
            <person name="Probst A.J."/>
            <person name="Thomas B.C."/>
            <person name="Singh A."/>
            <person name="Wilkins M.J."/>
            <person name="Karaoz U."/>
            <person name="Brodie E.L."/>
            <person name="Williams K.H."/>
            <person name="Hubbard S.S."/>
            <person name="Banfield J.F."/>
        </authorList>
    </citation>
    <scope>NUCLEOTIDE SEQUENCE [LARGE SCALE GENOMIC DNA]</scope>
</reference>
<organism evidence="3 4">
    <name type="scientific">Candidatus Woesebacteria bacterium GWB1_43_5</name>
    <dbReference type="NCBI Taxonomy" id="1802474"/>
    <lineage>
        <taxon>Bacteria</taxon>
        <taxon>Candidatus Woeseibacteriota</taxon>
    </lineage>
</organism>
<dbReference type="GO" id="GO:0046677">
    <property type="term" value="P:response to antibiotic"/>
    <property type="evidence" value="ECO:0007669"/>
    <property type="project" value="InterPro"/>
</dbReference>
<dbReference type="EMBL" id="MGFM01000004">
    <property type="protein sequence ID" value="OGM06084.1"/>
    <property type="molecule type" value="Genomic_DNA"/>
</dbReference>